<dbReference type="InterPro" id="IPR032466">
    <property type="entry name" value="Metal_Hydrolase"/>
</dbReference>
<dbReference type="PANTHER" id="PTHR43668:SF2">
    <property type="entry name" value="ALLANTOINASE"/>
    <property type="match status" value="1"/>
</dbReference>
<dbReference type="Gene3D" id="3.20.20.140">
    <property type="entry name" value="Metal-dependent hydrolases"/>
    <property type="match status" value="1"/>
</dbReference>
<dbReference type="PROSITE" id="PS00483">
    <property type="entry name" value="DIHYDROOROTASE_2"/>
    <property type="match status" value="1"/>
</dbReference>
<dbReference type="InterPro" id="IPR011059">
    <property type="entry name" value="Metal-dep_hydrolase_composite"/>
</dbReference>
<dbReference type="GO" id="GO:0006145">
    <property type="term" value="P:purine nucleobase catabolic process"/>
    <property type="evidence" value="ECO:0007669"/>
    <property type="project" value="TreeGrafter"/>
</dbReference>
<sequence>MAVDFVLENCKIARPDGILEASIAINNGRIQKIALSDAMPKADNAIDMSEKIVLPGAIDPHVHFRDPGFTEKEDFETGSLSALFGGVTTILDMPNTKPFTGTSEEFEKKKTLAEKKSYIDFSLYFGAMDGNIWEMRKVNPIGYKFYLDHPDIVGYSGLKAAASSLENKIFAVHAEDPDIMHDNLKKNSAADPKSHGKIRTAEAEMESVKAILNIEMGSNNLYFCHLSTPSSVKAVHEAGHFAELATPHLFLSRENSAELGNFARTNPSLKSEEDRLGLWKVLSLVSTLATDHAPHLISEKESASPPSGMPGVETFLPLMIDSVNKGFLDWTDVARLCSAGASNIFGLVNKGIIEEGKDADLVIIDRKKVWEIKASKLHSKCAWTPFEGRKLKGKIDSVFRGGKLAIDKGKLLAKPGQGKYIAPER</sequence>
<dbReference type="InterPro" id="IPR050138">
    <property type="entry name" value="DHOase/Allantoinase_Hydrolase"/>
</dbReference>
<dbReference type="InterPro" id="IPR002195">
    <property type="entry name" value="Dihydroorotase_CS"/>
</dbReference>
<evidence type="ECO:0000313" key="5">
    <source>
        <dbReference type="EMBL" id="HIJ99498.1"/>
    </source>
</evidence>
<evidence type="ECO:0000256" key="3">
    <source>
        <dbReference type="ARBA" id="ARBA00022801"/>
    </source>
</evidence>
<gene>
    <name evidence="5" type="primary">pyrC</name>
    <name evidence="5" type="ORF">H1011_01580</name>
</gene>
<dbReference type="PROSITE" id="PS00482">
    <property type="entry name" value="DIHYDROOROTASE_1"/>
    <property type="match status" value="1"/>
</dbReference>
<dbReference type="Gene3D" id="2.30.40.10">
    <property type="entry name" value="Urease, subunit C, domain 1"/>
    <property type="match status" value="1"/>
</dbReference>
<reference evidence="5 6" key="1">
    <citation type="journal article" name="Nat. Commun.">
        <title>Undinarchaeota illuminate DPANN phylogeny and the impact of gene transfer on archaeal evolution.</title>
        <authorList>
            <person name="Dombrowski N."/>
            <person name="Williams T.A."/>
            <person name="Sun J."/>
            <person name="Woodcroft B.J."/>
            <person name="Lee J.H."/>
            <person name="Minh B.Q."/>
            <person name="Rinke C."/>
            <person name="Spang A."/>
        </authorList>
    </citation>
    <scope>NUCLEOTIDE SEQUENCE [LARGE SCALE GENOMIC DNA]</scope>
    <source>
        <strain evidence="5">MAG_bin17</strain>
    </source>
</reference>
<dbReference type="PANTHER" id="PTHR43668">
    <property type="entry name" value="ALLANTOINASE"/>
    <property type="match status" value="1"/>
</dbReference>
<dbReference type="GO" id="GO:0046872">
    <property type="term" value="F:metal ion binding"/>
    <property type="evidence" value="ECO:0007669"/>
    <property type="project" value="UniProtKB-KW"/>
</dbReference>
<keyword evidence="2" id="KW-0479">Metal-binding</keyword>
<dbReference type="EMBL" id="DVAD01000009">
    <property type="protein sequence ID" value="HIJ99498.1"/>
    <property type="molecule type" value="Genomic_DNA"/>
</dbReference>
<dbReference type="SUPFAM" id="SSF51338">
    <property type="entry name" value="Composite domain of metallo-dependent hydrolases"/>
    <property type="match status" value="1"/>
</dbReference>
<proteinExistence type="predicted"/>
<feature type="domain" description="Amidohydrolase-related" evidence="4">
    <location>
        <begin position="52"/>
        <end position="404"/>
    </location>
</feature>
<dbReference type="GO" id="GO:0005737">
    <property type="term" value="C:cytoplasm"/>
    <property type="evidence" value="ECO:0007669"/>
    <property type="project" value="TreeGrafter"/>
</dbReference>
<comment type="caution">
    <text evidence="5">The sequence shown here is derived from an EMBL/GenBank/DDBJ whole genome shotgun (WGS) entry which is preliminary data.</text>
</comment>
<dbReference type="NCBIfam" id="TIGR00857">
    <property type="entry name" value="pyrC_multi"/>
    <property type="match status" value="1"/>
</dbReference>
<organism evidence="5 6">
    <name type="scientific">Candidatus Undinarchaeum marinum</name>
    <dbReference type="NCBI Taxonomy" id="2756141"/>
    <lineage>
        <taxon>Archaea</taxon>
        <taxon>Candidatus Undinarchaeota</taxon>
        <taxon>Candidatus Undinarchaeia</taxon>
        <taxon>Candidatus Undinarchaeales</taxon>
        <taxon>Candidatus Undinarchaeaceae</taxon>
        <taxon>Candidatus Undinarchaeum</taxon>
    </lineage>
</organism>
<evidence type="ECO:0000313" key="6">
    <source>
        <dbReference type="Proteomes" id="UP000604391"/>
    </source>
</evidence>
<evidence type="ECO:0000259" key="4">
    <source>
        <dbReference type="Pfam" id="PF01979"/>
    </source>
</evidence>
<dbReference type="EC" id="3.5.2.3" evidence="5"/>
<dbReference type="Proteomes" id="UP000604391">
    <property type="component" value="Unassembled WGS sequence"/>
</dbReference>
<dbReference type="AlphaFoldDB" id="A0A832XFU3"/>
<dbReference type="InterPro" id="IPR006680">
    <property type="entry name" value="Amidohydro-rel"/>
</dbReference>
<protein>
    <submittedName>
        <fullName evidence="5">Dihydroorotase</fullName>
        <ecNumber evidence="5">3.5.2.3</ecNumber>
    </submittedName>
</protein>
<accession>A0A832XFU3</accession>
<dbReference type="GO" id="GO:0004151">
    <property type="term" value="F:dihydroorotase activity"/>
    <property type="evidence" value="ECO:0007669"/>
    <property type="project" value="UniProtKB-EC"/>
</dbReference>
<dbReference type="GO" id="GO:0004038">
    <property type="term" value="F:allantoinase activity"/>
    <property type="evidence" value="ECO:0007669"/>
    <property type="project" value="TreeGrafter"/>
</dbReference>
<evidence type="ECO:0000256" key="2">
    <source>
        <dbReference type="ARBA" id="ARBA00022723"/>
    </source>
</evidence>
<dbReference type="Pfam" id="PF01979">
    <property type="entry name" value="Amidohydro_1"/>
    <property type="match status" value="1"/>
</dbReference>
<evidence type="ECO:0000256" key="1">
    <source>
        <dbReference type="ARBA" id="ARBA00001947"/>
    </source>
</evidence>
<name>A0A832XFU3_9ARCH</name>
<comment type="cofactor">
    <cofactor evidence="1">
        <name>Zn(2+)</name>
        <dbReference type="ChEBI" id="CHEBI:29105"/>
    </cofactor>
</comment>
<dbReference type="SUPFAM" id="SSF51556">
    <property type="entry name" value="Metallo-dependent hydrolases"/>
    <property type="match status" value="1"/>
</dbReference>
<keyword evidence="3 5" id="KW-0378">Hydrolase</keyword>
<keyword evidence="6" id="KW-1185">Reference proteome</keyword>